<comment type="caution">
    <text evidence="1">The sequence shown here is derived from an EMBL/GenBank/DDBJ whole genome shotgun (WGS) entry which is preliminary data.</text>
</comment>
<dbReference type="InParanoid" id="A0A1C7N434"/>
<reference evidence="1 2" key="1">
    <citation type="submission" date="2016-03" db="EMBL/GenBank/DDBJ databases">
        <title>Choanephora cucurbitarum.</title>
        <authorList>
            <person name="Min B."/>
            <person name="Park H."/>
            <person name="Park J.-H."/>
            <person name="Shin H.-D."/>
            <person name="Choi I.-G."/>
        </authorList>
    </citation>
    <scope>NUCLEOTIDE SEQUENCE [LARGE SCALE GENOMIC DNA]</scope>
    <source>
        <strain evidence="1 2">KUS-F28377</strain>
    </source>
</reference>
<accession>A0A1C7N434</accession>
<dbReference type="Proteomes" id="UP000093000">
    <property type="component" value="Unassembled WGS sequence"/>
</dbReference>
<proteinExistence type="predicted"/>
<gene>
    <name evidence="1" type="ORF">A0J61_08547</name>
</gene>
<keyword evidence="2" id="KW-1185">Reference proteome</keyword>
<evidence type="ECO:0000313" key="2">
    <source>
        <dbReference type="Proteomes" id="UP000093000"/>
    </source>
</evidence>
<organism evidence="1 2">
    <name type="scientific">Choanephora cucurbitarum</name>
    <dbReference type="NCBI Taxonomy" id="101091"/>
    <lineage>
        <taxon>Eukaryota</taxon>
        <taxon>Fungi</taxon>
        <taxon>Fungi incertae sedis</taxon>
        <taxon>Mucoromycota</taxon>
        <taxon>Mucoromycotina</taxon>
        <taxon>Mucoromycetes</taxon>
        <taxon>Mucorales</taxon>
        <taxon>Mucorineae</taxon>
        <taxon>Choanephoraceae</taxon>
        <taxon>Choanephoroideae</taxon>
        <taxon>Choanephora</taxon>
    </lineage>
</organism>
<sequence length="62" mass="7446">MTKFKYLQKVTMNYISEEFHLQQILAEYKPVPIENLESRISLVMEPLDHFGKYPEIQRPSVF</sequence>
<dbReference type="AlphaFoldDB" id="A0A1C7N434"/>
<name>A0A1C7N434_9FUNG</name>
<protein>
    <submittedName>
        <fullName evidence="1">Uncharacterized protein</fullName>
    </submittedName>
</protein>
<evidence type="ECO:0000313" key="1">
    <source>
        <dbReference type="EMBL" id="OBZ83399.1"/>
    </source>
</evidence>
<dbReference type="EMBL" id="LUGH01000669">
    <property type="protein sequence ID" value="OBZ83399.1"/>
    <property type="molecule type" value="Genomic_DNA"/>
</dbReference>